<dbReference type="InterPro" id="IPR020449">
    <property type="entry name" value="Tscrpt_reg_AraC-type_HTH"/>
</dbReference>
<dbReference type="Gene3D" id="1.10.10.60">
    <property type="entry name" value="Homeodomain-like"/>
    <property type="match status" value="2"/>
</dbReference>
<dbReference type="InterPro" id="IPR018060">
    <property type="entry name" value="HTH_AraC"/>
</dbReference>
<organism evidence="5 6">
    <name type="scientific">Candidatus Faecousia excrementigallinarum</name>
    <dbReference type="NCBI Taxonomy" id="2840806"/>
    <lineage>
        <taxon>Bacteria</taxon>
        <taxon>Bacillati</taxon>
        <taxon>Bacillota</taxon>
        <taxon>Clostridia</taxon>
        <taxon>Eubacteriales</taxon>
        <taxon>Oscillospiraceae</taxon>
        <taxon>Faecousia</taxon>
    </lineage>
</organism>
<dbReference type="AlphaFoldDB" id="A0A9D1CMG6"/>
<name>A0A9D1CMG6_9FIRM</name>
<evidence type="ECO:0000256" key="2">
    <source>
        <dbReference type="ARBA" id="ARBA00023125"/>
    </source>
</evidence>
<sequence>MAVSIFSFVPESRVSAVLGNLQEFTGLAIQLIDSKGNLIMSFGQSTSYCALLKKQVFQKGECFRLHMKAGKTAQQLGEAYIFACQANLNHIAFPLINSGELLGSVIIGPFLMDQPDSTLVSDLAERYSLPSTLSLELYDELKGLAVLSTSKVNQLKTLIDHVLSPLLPGERALLLENQQKMSQQARLNETIQVFKEEKYDRSLAAFYKKEQDLLGKVRSGTVQEVKALLNDLIGYVLFSEGGRLETVRVRAIELTTLLSRVAIEGGAQTDNVFYLSSQFISRLYEQHSLEDVCLLLQEVVESFMNAMFNETDKGNLYIRKALRFMQDNYSTHLELNQVADFVGLSSSYFSSLFNQVVGVSFREQLCRIRVEESKRLLLQKDYSLVDIALAMGFPDQSYYSKVFKRIVGVTPGKYRA</sequence>
<dbReference type="InterPro" id="IPR018771">
    <property type="entry name" value="PocR_dom"/>
</dbReference>
<evidence type="ECO:0000313" key="5">
    <source>
        <dbReference type="EMBL" id="HIQ67279.1"/>
    </source>
</evidence>
<evidence type="ECO:0000313" key="6">
    <source>
        <dbReference type="Proteomes" id="UP000886796"/>
    </source>
</evidence>
<reference evidence="5" key="1">
    <citation type="submission" date="2020-10" db="EMBL/GenBank/DDBJ databases">
        <authorList>
            <person name="Gilroy R."/>
        </authorList>
    </citation>
    <scope>NUCLEOTIDE SEQUENCE</scope>
    <source>
        <strain evidence="5">13361</strain>
    </source>
</reference>
<comment type="caution">
    <text evidence="5">The sequence shown here is derived from an EMBL/GenBank/DDBJ whole genome shotgun (WGS) entry which is preliminary data.</text>
</comment>
<evidence type="ECO:0000259" key="4">
    <source>
        <dbReference type="PROSITE" id="PS01124"/>
    </source>
</evidence>
<dbReference type="PROSITE" id="PS00041">
    <property type="entry name" value="HTH_ARAC_FAMILY_1"/>
    <property type="match status" value="1"/>
</dbReference>
<dbReference type="SMART" id="SM00342">
    <property type="entry name" value="HTH_ARAC"/>
    <property type="match status" value="1"/>
</dbReference>
<dbReference type="SUPFAM" id="SSF46689">
    <property type="entry name" value="Homeodomain-like"/>
    <property type="match status" value="2"/>
</dbReference>
<dbReference type="Pfam" id="PF10114">
    <property type="entry name" value="PocR"/>
    <property type="match status" value="1"/>
</dbReference>
<feature type="domain" description="HTH araC/xylS-type" evidence="4">
    <location>
        <begin position="319"/>
        <end position="416"/>
    </location>
</feature>
<dbReference type="InterPro" id="IPR009057">
    <property type="entry name" value="Homeodomain-like_sf"/>
</dbReference>
<dbReference type="Pfam" id="PF12833">
    <property type="entry name" value="HTH_18"/>
    <property type="match status" value="1"/>
</dbReference>
<keyword evidence="2" id="KW-0238">DNA-binding</keyword>
<gene>
    <name evidence="5" type="ORF">IAB74_02055</name>
</gene>
<dbReference type="PROSITE" id="PS01124">
    <property type="entry name" value="HTH_ARAC_FAMILY_2"/>
    <property type="match status" value="1"/>
</dbReference>
<evidence type="ECO:0000256" key="1">
    <source>
        <dbReference type="ARBA" id="ARBA00023015"/>
    </source>
</evidence>
<dbReference type="GO" id="GO:0003700">
    <property type="term" value="F:DNA-binding transcription factor activity"/>
    <property type="evidence" value="ECO:0007669"/>
    <property type="project" value="InterPro"/>
</dbReference>
<accession>A0A9D1CMG6</accession>
<keyword evidence="1" id="KW-0805">Transcription regulation</keyword>
<dbReference type="InterPro" id="IPR018062">
    <property type="entry name" value="HTH_AraC-typ_CS"/>
</dbReference>
<dbReference type="GO" id="GO:0043565">
    <property type="term" value="F:sequence-specific DNA binding"/>
    <property type="evidence" value="ECO:0007669"/>
    <property type="project" value="InterPro"/>
</dbReference>
<dbReference type="Proteomes" id="UP000886796">
    <property type="component" value="Unassembled WGS sequence"/>
</dbReference>
<protein>
    <submittedName>
        <fullName evidence="5">PocR ligand-binding domain-containing protein</fullName>
    </submittedName>
</protein>
<dbReference type="PRINTS" id="PR00032">
    <property type="entry name" value="HTHARAC"/>
</dbReference>
<reference evidence="5" key="2">
    <citation type="journal article" date="2021" name="PeerJ">
        <title>Extensive microbial diversity within the chicken gut microbiome revealed by metagenomics and culture.</title>
        <authorList>
            <person name="Gilroy R."/>
            <person name="Ravi A."/>
            <person name="Getino M."/>
            <person name="Pursley I."/>
            <person name="Horton D.L."/>
            <person name="Alikhan N.F."/>
            <person name="Baker D."/>
            <person name="Gharbi K."/>
            <person name="Hall N."/>
            <person name="Watson M."/>
            <person name="Adriaenssens E.M."/>
            <person name="Foster-Nyarko E."/>
            <person name="Jarju S."/>
            <person name="Secka A."/>
            <person name="Antonio M."/>
            <person name="Oren A."/>
            <person name="Chaudhuri R.R."/>
            <person name="La Ragione R."/>
            <person name="Hildebrand F."/>
            <person name="Pallen M.J."/>
        </authorList>
    </citation>
    <scope>NUCLEOTIDE SEQUENCE</scope>
    <source>
        <strain evidence="5">13361</strain>
    </source>
</reference>
<dbReference type="EMBL" id="DVFK01000024">
    <property type="protein sequence ID" value="HIQ67279.1"/>
    <property type="molecule type" value="Genomic_DNA"/>
</dbReference>
<dbReference type="PANTHER" id="PTHR43280:SF28">
    <property type="entry name" value="HTH-TYPE TRANSCRIPTIONAL ACTIVATOR RHAS"/>
    <property type="match status" value="1"/>
</dbReference>
<evidence type="ECO:0000256" key="3">
    <source>
        <dbReference type="ARBA" id="ARBA00023163"/>
    </source>
</evidence>
<keyword evidence="3" id="KW-0804">Transcription</keyword>
<proteinExistence type="predicted"/>
<dbReference type="PANTHER" id="PTHR43280">
    <property type="entry name" value="ARAC-FAMILY TRANSCRIPTIONAL REGULATOR"/>
    <property type="match status" value="1"/>
</dbReference>